<name>X0X9D1_9ZZZZ</name>
<reference evidence="1" key="1">
    <citation type="journal article" date="2014" name="Front. Microbiol.">
        <title>High frequency of phylogenetically diverse reductive dehalogenase-homologous genes in deep subseafloor sedimentary metagenomes.</title>
        <authorList>
            <person name="Kawai M."/>
            <person name="Futagami T."/>
            <person name="Toyoda A."/>
            <person name="Takaki Y."/>
            <person name="Nishi S."/>
            <person name="Hori S."/>
            <person name="Arai W."/>
            <person name="Tsubouchi T."/>
            <person name="Morono Y."/>
            <person name="Uchiyama I."/>
            <person name="Ito T."/>
            <person name="Fujiyama A."/>
            <person name="Inagaki F."/>
            <person name="Takami H."/>
        </authorList>
    </citation>
    <scope>NUCLEOTIDE SEQUENCE</scope>
    <source>
        <strain evidence="1">Expedition CK06-06</strain>
    </source>
</reference>
<dbReference type="EMBL" id="BARS01049351">
    <property type="protein sequence ID" value="GAG32007.1"/>
    <property type="molecule type" value="Genomic_DNA"/>
</dbReference>
<gene>
    <name evidence="1" type="ORF">S01H1_73830</name>
</gene>
<proteinExistence type="predicted"/>
<dbReference type="AlphaFoldDB" id="X0X9D1"/>
<accession>X0X9D1</accession>
<feature type="non-terminal residue" evidence="1">
    <location>
        <position position="1"/>
    </location>
</feature>
<evidence type="ECO:0000313" key="1">
    <source>
        <dbReference type="EMBL" id="GAG32007.1"/>
    </source>
</evidence>
<sequence>IEPPGSLPFRCEMIFFGEQLDPPVRVALPGRDPKAAPRGILDSVTHEAPPEPGSFESLRAELLREIRRAWMIPRAVLDRLRRR</sequence>
<protein>
    <submittedName>
        <fullName evidence="1">Uncharacterized protein</fullName>
    </submittedName>
</protein>
<comment type="caution">
    <text evidence="1">The sequence shown here is derived from an EMBL/GenBank/DDBJ whole genome shotgun (WGS) entry which is preliminary data.</text>
</comment>
<organism evidence="1">
    <name type="scientific">marine sediment metagenome</name>
    <dbReference type="NCBI Taxonomy" id="412755"/>
    <lineage>
        <taxon>unclassified sequences</taxon>
        <taxon>metagenomes</taxon>
        <taxon>ecological metagenomes</taxon>
    </lineage>
</organism>